<proteinExistence type="predicted"/>
<sequence>MPKRKRSSPPPEKVPKFAPIPAKCAKSCEKRLAEAQKPLLQALRHGSVLERQKHSRRKKDATKKKDTTSIDRLNAEYQTLKALNLEQLGDQHLRKTLARVKSLKDAEPLQEYIAGIREGSKDTNTLNVTARLFKVVQVKKVVDGVIEDLKNILGVAKGKHKTDHEAKEPKAEVAKKSKKKETADKEDVDMKDASDEADDPYMAFSARIAAPSSGEDDSEASVTDDERPPSIGDSESEHDPEDDLDAESESESLDEDEDVDEEEAGSVTGTHSRSIAQPSDEDSEASGSGADSDTSGSAVIPTKKTKTKATDEKPTSSAFLPALSHAAYFSGSESEASDLDADTAPRKNRRGQRARQKLAELKYGQKAKHIEKQQRSTTFDPKRGAVAGDDKRQRRGKPMGRGPQQTGTNAEPLGDRNDKKDRKMGLGAKRDDKGELHPSWQAAKLAKESKKFKIDLGGGQAAGKKVVFD</sequence>
<dbReference type="GO" id="GO:0030490">
    <property type="term" value="P:maturation of SSU-rRNA"/>
    <property type="evidence" value="ECO:0007669"/>
    <property type="project" value="TreeGrafter"/>
</dbReference>
<dbReference type="Pfam" id="PF09073">
    <property type="entry name" value="BUD22"/>
    <property type="match status" value="1"/>
</dbReference>
<evidence type="ECO:0000256" key="2">
    <source>
        <dbReference type="SAM" id="MobiDB-lite"/>
    </source>
</evidence>
<name>A0A364N1F7_STELY</name>
<reference evidence="5" key="1">
    <citation type="submission" date="2018-05" db="EMBL/GenBank/DDBJ databases">
        <title>Draft genome sequence of Stemphylium lycopersici strain CIDEFI 213.</title>
        <authorList>
            <person name="Medina R."/>
            <person name="Franco M.E.E."/>
            <person name="Lucentini C.G."/>
            <person name="Saparrat M.C.N."/>
            <person name="Balatti P.A."/>
        </authorList>
    </citation>
    <scope>NUCLEOTIDE SEQUENCE [LARGE SCALE GENOMIC DNA]</scope>
    <source>
        <strain evidence="5">CIDEFI 213</strain>
    </source>
</reference>
<feature type="region of interest" description="Disordered" evidence="2">
    <location>
        <begin position="157"/>
        <end position="442"/>
    </location>
</feature>
<feature type="compositionally biased region" description="Low complexity" evidence="2">
    <location>
        <begin position="285"/>
        <end position="298"/>
    </location>
</feature>
<feature type="compositionally biased region" description="Basic and acidic residues" evidence="2">
    <location>
        <begin position="368"/>
        <end position="392"/>
    </location>
</feature>
<dbReference type="PANTHER" id="PTHR23325">
    <property type="entry name" value="SERUM RESPONSE FACTOR-BINDING"/>
    <property type="match status" value="1"/>
</dbReference>
<dbReference type="STRING" id="183478.A0A364N1F7"/>
<dbReference type="AlphaFoldDB" id="A0A364N1F7"/>
<dbReference type="InterPro" id="IPR037393">
    <property type="entry name" value="Bud22/SRFB1"/>
</dbReference>
<dbReference type="GO" id="GO:0030686">
    <property type="term" value="C:90S preribosome"/>
    <property type="evidence" value="ECO:0007669"/>
    <property type="project" value="TreeGrafter"/>
</dbReference>
<dbReference type="PANTHER" id="PTHR23325:SF1">
    <property type="entry name" value="SERUM RESPONSE FACTOR-BINDING PROTEIN 1"/>
    <property type="match status" value="1"/>
</dbReference>
<keyword evidence="5" id="KW-1185">Reference proteome</keyword>
<feature type="compositionally biased region" description="Basic residues" evidence="2">
    <location>
        <begin position="53"/>
        <end position="62"/>
    </location>
</feature>
<comment type="caution">
    <text evidence="4">The sequence shown here is derived from an EMBL/GenBank/DDBJ whole genome shotgun (WGS) entry which is preliminary data.</text>
</comment>
<feature type="compositionally biased region" description="Basic and acidic residues" evidence="2">
    <location>
        <begin position="162"/>
        <end position="194"/>
    </location>
</feature>
<evidence type="ECO:0000313" key="5">
    <source>
        <dbReference type="Proteomes" id="UP000249619"/>
    </source>
</evidence>
<evidence type="ECO:0000259" key="3">
    <source>
        <dbReference type="Pfam" id="PF09073"/>
    </source>
</evidence>
<dbReference type="InterPro" id="IPR015158">
    <property type="entry name" value="Bud22_dom"/>
</dbReference>
<dbReference type="Proteomes" id="UP000249619">
    <property type="component" value="Unassembled WGS sequence"/>
</dbReference>
<gene>
    <name evidence="4" type="ORF">DDE83_005660</name>
</gene>
<feature type="compositionally biased region" description="Basic residues" evidence="2">
    <location>
        <begin position="346"/>
        <end position="356"/>
    </location>
</feature>
<organism evidence="4 5">
    <name type="scientific">Stemphylium lycopersici</name>
    <name type="common">Tomato gray leaf spot disease fungus</name>
    <name type="synonym">Thyrospora lycopersici</name>
    <dbReference type="NCBI Taxonomy" id="183478"/>
    <lineage>
        <taxon>Eukaryota</taxon>
        <taxon>Fungi</taxon>
        <taxon>Dikarya</taxon>
        <taxon>Ascomycota</taxon>
        <taxon>Pezizomycotina</taxon>
        <taxon>Dothideomycetes</taxon>
        <taxon>Pleosporomycetidae</taxon>
        <taxon>Pleosporales</taxon>
        <taxon>Pleosporineae</taxon>
        <taxon>Pleosporaceae</taxon>
        <taxon>Stemphylium</taxon>
    </lineage>
</organism>
<feature type="compositionally biased region" description="Acidic residues" evidence="2">
    <location>
        <begin position="234"/>
        <end position="264"/>
    </location>
</feature>
<feature type="compositionally biased region" description="Basic and acidic residues" evidence="2">
    <location>
        <begin position="413"/>
        <end position="436"/>
    </location>
</feature>
<feature type="domain" description="Bud22" evidence="3">
    <location>
        <begin position="34"/>
        <end position="469"/>
    </location>
</feature>
<feature type="compositionally biased region" description="Polar residues" evidence="2">
    <location>
        <begin position="267"/>
        <end position="277"/>
    </location>
</feature>
<feature type="compositionally biased region" description="Acidic residues" evidence="2">
    <location>
        <begin position="214"/>
        <end position="223"/>
    </location>
</feature>
<feature type="region of interest" description="Disordered" evidence="2">
    <location>
        <begin position="43"/>
        <end position="69"/>
    </location>
</feature>
<evidence type="ECO:0000313" key="4">
    <source>
        <dbReference type="EMBL" id="RAR09200.1"/>
    </source>
</evidence>
<dbReference type="GO" id="GO:0005634">
    <property type="term" value="C:nucleus"/>
    <property type="evidence" value="ECO:0007669"/>
    <property type="project" value="TreeGrafter"/>
</dbReference>
<keyword evidence="1" id="KW-0175">Coiled coil</keyword>
<protein>
    <submittedName>
        <fullName evidence="4">Bud-site selection protein</fullName>
    </submittedName>
</protein>
<evidence type="ECO:0000256" key="1">
    <source>
        <dbReference type="ARBA" id="ARBA00023054"/>
    </source>
</evidence>
<dbReference type="EMBL" id="QGDH01000078">
    <property type="protein sequence ID" value="RAR09200.1"/>
    <property type="molecule type" value="Genomic_DNA"/>
</dbReference>
<accession>A0A364N1F7</accession>